<gene>
    <name evidence="1" type="ORF">TGP89_422460</name>
</gene>
<evidence type="ECO:0000313" key="2">
    <source>
        <dbReference type="Proteomes" id="UP000028828"/>
    </source>
</evidence>
<feature type="non-terminal residue" evidence="1">
    <location>
        <position position="29"/>
    </location>
</feature>
<sequence>LASVVLAVLLGTIFLNSGRNLRKATTPAS</sequence>
<reference evidence="1 2" key="1">
    <citation type="submission" date="2014-03" db="EMBL/GenBank/DDBJ databases">
        <authorList>
            <person name="Sibley D."/>
            <person name="Venepally P."/>
            <person name="Karamycheva S."/>
            <person name="Hadjithomas M."/>
            <person name="Khan A."/>
            <person name="Brunk B."/>
            <person name="Roos D."/>
            <person name="Caler E."/>
            <person name="Lorenzi H."/>
        </authorList>
    </citation>
    <scope>NUCLEOTIDE SEQUENCE [LARGE SCALE GENOMIC DNA]</scope>
    <source>
        <strain evidence="2">p89</strain>
    </source>
</reference>
<organism evidence="1 2">
    <name type="scientific">Toxoplasma gondii p89</name>
    <dbReference type="NCBI Taxonomy" id="943119"/>
    <lineage>
        <taxon>Eukaryota</taxon>
        <taxon>Sar</taxon>
        <taxon>Alveolata</taxon>
        <taxon>Apicomplexa</taxon>
        <taxon>Conoidasida</taxon>
        <taxon>Coccidia</taxon>
        <taxon>Eucoccidiorida</taxon>
        <taxon>Eimeriorina</taxon>
        <taxon>Sarcocystidae</taxon>
        <taxon>Toxoplasma</taxon>
    </lineage>
</organism>
<name>A0A086J673_TOXGO</name>
<protein>
    <submittedName>
        <fullName evidence="1">Toxoplasma gondii family C protein</fullName>
    </submittedName>
</protein>
<evidence type="ECO:0000313" key="1">
    <source>
        <dbReference type="EMBL" id="KFG27641.1"/>
    </source>
</evidence>
<dbReference type="Proteomes" id="UP000028828">
    <property type="component" value="Unassembled WGS sequence"/>
</dbReference>
<accession>A0A086J673</accession>
<proteinExistence type="predicted"/>
<dbReference type="EMBL" id="AEYI02002741">
    <property type="protein sequence ID" value="KFG27641.1"/>
    <property type="molecule type" value="Genomic_DNA"/>
</dbReference>
<feature type="non-terminal residue" evidence="1">
    <location>
        <position position="1"/>
    </location>
</feature>
<comment type="caution">
    <text evidence="1">The sequence shown here is derived from an EMBL/GenBank/DDBJ whole genome shotgun (WGS) entry which is preliminary data.</text>
</comment>
<dbReference type="VEuPathDB" id="ToxoDB:TGP89_422460"/>
<dbReference type="AlphaFoldDB" id="A0A086J673"/>